<protein>
    <submittedName>
        <fullName evidence="10">Putative ABC transport system ATP-binding protein</fullName>
    </submittedName>
</protein>
<dbReference type="EMBL" id="FOUU01000012">
    <property type="protein sequence ID" value="SFN06397.1"/>
    <property type="molecule type" value="Genomic_DNA"/>
</dbReference>
<dbReference type="GO" id="GO:0005886">
    <property type="term" value="C:plasma membrane"/>
    <property type="evidence" value="ECO:0007669"/>
    <property type="project" value="UniProtKB-SubCell"/>
</dbReference>
<dbReference type="InterPro" id="IPR003439">
    <property type="entry name" value="ABC_transporter-like_ATP-bd"/>
</dbReference>
<dbReference type="GO" id="GO:0016887">
    <property type="term" value="F:ATP hydrolysis activity"/>
    <property type="evidence" value="ECO:0007669"/>
    <property type="project" value="InterPro"/>
</dbReference>
<evidence type="ECO:0000256" key="4">
    <source>
        <dbReference type="ARBA" id="ARBA00022840"/>
    </source>
</evidence>
<dbReference type="PROSITE" id="PS50893">
    <property type="entry name" value="ABC_TRANSPORTER_2"/>
    <property type="match status" value="1"/>
</dbReference>
<gene>
    <name evidence="10" type="ORF">SAMN05660836_02531</name>
</gene>
<keyword evidence="4 10" id="KW-0067">ATP-binding</keyword>
<comment type="subcellular location">
    <subcellularLocation>
        <location evidence="1">Cell membrane</location>
        <topology evidence="1">Multi-pass membrane protein</topology>
    </subcellularLocation>
</comment>
<feature type="transmembrane region" description="Helical" evidence="7">
    <location>
        <begin position="55"/>
        <end position="77"/>
    </location>
</feature>
<dbReference type="PROSITE" id="PS00211">
    <property type="entry name" value="ABC_TRANSPORTER_1"/>
    <property type="match status" value="1"/>
</dbReference>
<feature type="domain" description="ABC transmembrane type-1" evidence="9">
    <location>
        <begin position="20"/>
        <end position="302"/>
    </location>
</feature>
<dbReference type="GO" id="GO:0140359">
    <property type="term" value="F:ABC-type transporter activity"/>
    <property type="evidence" value="ECO:0007669"/>
    <property type="project" value="InterPro"/>
</dbReference>
<dbReference type="PANTHER" id="PTHR24221:SF654">
    <property type="entry name" value="ATP-BINDING CASSETTE SUB-FAMILY B MEMBER 6"/>
    <property type="match status" value="1"/>
</dbReference>
<organism evidence="10 11">
    <name type="scientific">Thermodesulforhabdus norvegica</name>
    <dbReference type="NCBI Taxonomy" id="39841"/>
    <lineage>
        <taxon>Bacteria</taxon>
        <taxon>Pseudomonadati</taxon>
        <taxon>Thermodesulfobacteriota</taxon>
        <taxon>Syntrophobacteria</taxon>
        <taxon>Syntrophobacterales</taxon>
        <taxon>Thermodesulforhabdaceae</taxon>
        <taxon>Thermodesulforhabdus</taxon>
    </lineage>
</organism>
<dbReference type="SMART" id="SM00382">
    <property type="entry name" value="AAA"/>
    <property type="match status" value="1"/>
</dbReference>
<dbReference type="InterPro" id="IPR027417">
    <property type="entry name" value="P-loop_NTPase"/>
</dbReference>
<evidence type="ECO:0000259" key="9">
    <source>
        <dbReference type="PROSITE" id="PS50929"/>
    </source>
</evidence>
<dbReference type="InterPro" id="IPR039421">
    <property type="entry name" value="Type_1_exporter"/>
</dbReference>
<keyword evidence="6 7" id="KW-0472">Membrane</keyword>
<keyword evidence="3" id="KW-0547">Nucleotide-binding</keyword>
<dbReference type="GO" id="GO:0034040">
    <property type="term" value="F:ATPase-coupled lipid transmembrane transporter activity"/>
    <property type="evidence" value="ECO:0007669"/>
    <property type="project" value="TreeGrafter"/>
</dbReference>
<dbReference type="Proteomes" id="UP000199611">
    <property type="component" value="Unassembled WGS sequence"/>
</dbReference>
<dbReference type="SUPFAM" id="SSF52540">
    <property type="entry name" value="P-loop containing nucleoside triphosphate hydrolases"/>
    <property type="match status" value="1"/>
</dbReference>
<evidence type="ECO:0000313" key="10">
    <source>
        <dbReference type="EMBL" id="SFN06397.1"/>
    </source>
</evidence>
<dbReference type="InterPro" id="IPR011527">
    <property type="entry name" value="ABC1_TM_dom"/>
</dbReference>
<proteinExistence type="predicted"/>
<reference evidence="10 11" key="1">
    <citation type="submission" date="2016-10" db="EMBL/GenBank/DDBJ databases">
        <authorList>
            <person name="de Groot N.N."/>
        </authorList>
    </citation>
    <scope>NUCLEOTIDE SEQUENCE [LARGE SCALE GENOMIC DNA]</scope>
    <source>
        <strain evidence="10 11">DSM 9990</strain>
    </source>
</reference>
<dbReference type="STRING" id="39841.SAMN05660836_02531"/>
<dbReference type="InterPro" id="IPR036640">
    <property type="entry name" value="ABC1_TM_sf"/>
</dbReference>
<feature type="transmembrane region" description="Helical" evidence="7">
    <location>
        <begin position="14"/>
        <end position="35"/>
    </location>
</feature>
<keyword evidence="2 7" id="KW-0812">Transmembrane</keyword>
<dbReference type="GO" id="GO:0005524">
    <property type="term" value="F:ATP binding"/>
    <property type="evidence" value="ECO:0007669"/>
    <property type="project" value="UniProtKB-KW"/>
</dbReference>
<evidence type="ECO:0000256" key="3">
    <source>
        <dbReference type="ARBA" id="ARBA00022741"/>
    </source>
</evidence>
<dbReference type="Gene3D" id="1.20.1560.10">
    <property type="entry name" value="ABC transporter type 1, transmembrane domain"/>
    <property type="match status" value="1"/>
</dbReference>
<dbReference type="PANTHER" id="PTHR24221">
    <property type="entry name" value="ATP-BINDING CASSETTE SUB-FAMILY B"/>
    <property type="match status" value="1"/>
</dbReference>
<dbReference type="Pfam" id="PF00005">
    <property type="entry name" value="ABC_tran"/>
    <property type="match status" value="2"/>
</dbReference>
<dbReference type="InterPro" id="IPR017871">
    <property type="entry name" value="ABC_transporter-like_CS"/>
</dbReference>
<feature type="transmembrane region" description="Helical" evidence="7">
    <location>
        <begin position="241"/>
        <end position="265"/>
    </location>
</feature>
<dbReference type="InterPro" id="IPR003593">
    <property type="entry name" value="AAA+_ATPase"/>
</dbReference>
<dbReference type="PROSITE" id="PS50929">
    <property type="entry name" value="ABC_TM1F"/>
    <property type="match status" value="1"/>
</dbReference>
<name>A0A1I4VZG0_9BACT</name>
<evidence type="ECO:0000256" key="7">
    <source>
        <dbReference type="SAM" id="Phobius"/>
    </source>
</evidence>
<feature type="transmembrane region" description="Helical" evidence="7">
    <location>
        <begin position="130"/>
        <end position="152"/>
    </location>
</feature>
<dbReference type="OrthoDB" id="9760168at2"/>
<accession>A0A1I4VZG0</accession>
<dbReference type="RefSeq" id="WP_093396292.1">
    <property type="nucleotide sequence ID" value="NZ_FOUU01000012.1"/>
</dbReference>
<evidence type="ECO:0000256" key="6">
    <source>
        <dbReference type="ARBA" id="ARBA00023136"/>
    </source>
</evidence>
<dbReference type="CDD" id="cd07346">
    <property type="entry name" value="ABC_6TM_exporters"/>
    <property type="match status" value="1"/>
</dbReference>
<dbReference type="AlphaFoldDB" id="A0A1I4VZG0"/>
<evidence type="ECO:0000313" key="11">
    <source>
        <dbReference type="Proteomes" id="UP000199611"/>
    </source>
</evidence>
<keyword evidence="11" id="KW-1185">Reference proteome</keyword>
<feature type="transmembrane region" description="Helical" evidence="7">
    <location>
        <begin position="158"/>
        <end position="177"/>
    </location>
</feature>
<dbReference type="SUPFAM" id="SSF90123">
    <property type="entry name" value="ABC transporter transmembrane region"/>
    <property type="match status" value="1"/>
</dbReference>
<dbReference type="Pfam" id="PF00664">
    <property type="entry name" value="ABC_membrane"/>
    <property type="match status" value="1"/>
</dbReference>
<sequence>MVTQKSIFSWIFRYLRGLQALLVLLIVAATFFRVLPLEMQKRIVNLAIGMRSVDLLLLYCGLYLAAVVLAGILKYVINVIQAYIGERITTEIRRQLYEHIISLPVHFFRKAPPGLVISAVVGELSAVAEFLGSAIATPLVNLLTLAAFAGYMLYLNPLLAVVSFSVYPLELVIIPFLQKKYNKLNRRRIDITRRLSNTLDESVSGIHEIHGNGSHLLEIQRFTSIAVELFKTRFRMSRVKLFIKFTNNFFQSLGPFVLFILGGYLSIKGRLDLGALVAFLSAYEKLYDPWKELMQYYQTYQDATVRYKRVMSYFNVKSPFIIEGDGQVIVPLLKGEVEAHDVAFYVDGHPLLDGISFDAKPGSQIALVGFSGSGKSTLVMVLAQLYEYHSGQVKLDGRELKDIPKSDLSRFLGYVAQFPFIFDGTIRDNLLYACRALESHNRGDSPVVKPSDDEVYEIIRDVGLEDDIIGFGLNSRLRFPEDEHLVPEIIRLRRLFHEECHDGASVLVERFDADTYLEYCSLATNLVFGAPKDGRPAEEVLLELEDAPEVLDNLGLFIPLTLLGLHLARETLEVLRDIEEDSFFFRSTPVNPEEVEYFKSLVASNKDPDRMRMSEKLACIRLALRFTQRFHTMLKLPLPFMSYVVRCRRPFRRFIEERYPDLFEFIEEDAYITSYPIFRNIIFGTVRSEYSHAEGEVNGAVLSVIKKARMEGALLQKGLDFEVGAKGDRLSGGQKQKLAIARVLLKKPKILILDEATASLDNASQQRIHSLIERKFRGRATIFSVLHRLELVKNYDMICVMKAGKIIEQGSYDELMQKKGVLYELVSGF</sequence>
<dbReference type="Gene3D" id="3.40.50.300">
    <property type="entry name" value="P-loop containing nucleotide triphosphate hydrolases"/>
    <property type="match status" value="2"/>
</dbReference>
<keyword evidence="5 7" id="KW-1133">Transmembrane helix</keyword>
<evidence type="ECO:0000256" key="1">
    <source>
        <dbReference type="ARBA" id="ARBA00004651"/>
    </source>
</evidence>
<evidence type="ECO:0000256" key="2">
    <source>
        <dbReference type="ARBA" id="ARBA00022692"/>
    </source>
</evidence>
<evidence type="ECO:0000256" key="5">
    <source>
        <dbReference type="ARBA" id="ARBA00022989"/>
    </source>
</evidence>
<evidence type="ECO:0000259" key="8">
    <source>
        <dbReference type="PROSITE" id="PS50893"/>
    </source>
</evidence>
<feature type="domain" description="ABC transporter" evidence="8">
    <location>
        <begin position="337"/>
        <end position="828"/>
    </location>
</feature>